<keyword evidence="1" id="KW-0812">Transmembrane</keyword>
<evidence type="ECO:0000313" key="2">
    <source>
        <dbReference type="EMBL" id="PIR85910.1"/>
    </source>
</evidence>
<reference evidence="3" key="1">
    <citation type="submission" date="2017-09" db="EMBL/GenBank/DDBJ databases">
        <title>Depth-based differentiation of microbial function through sediment-hosted aquifers and enrichment of novel symbionts in the deep terrestrial subsurface.</title>
        <authorList>
            <person name="Probst A.J."/>
            <person name="Ladd B."/>
            <person name="Jarett J.K."/>
            <person name="Geller-Mcgrath D.E."/>
            <person name="Sieber C.M.K."/>
            <person name="Emerson J.B."/>
            <person name="Anantharaman K."/>
            <person name="Thomas B.C."/>
            <person name="Malmstrom R."/>
            <person name="Stieglmeier M."/>
            <person name="Klingl A."/>
            <person name="Woyke T."/>
            <person name="Ryan C.M."/>
            <person name="Banfield J.F."/>
        </authorList>
    </citation>
    <scope>NUCLEOTIDE SEQUENCE [LARGE SCALE GENOMIC DNA]</scope>
</reference>
<feature type="transmembrane region" description="Helical" evidence="1">
    <location>
        <begin position="12"/>
        <end position="36"/>
    </location>
</feature>
<evidence type="ECO:0000313" key="3">
    <source>
        <dbReference type="Proteomes" id="UP000229612"/>
    </source>
</evidence>
<dbReference type="AlphaFoldDB" id="A0A2H0UHQ7"/>
<organism evidence="2 3">
    <name type="scientific">Candidatus Kaiserbacteria bacterium CG10_big_fil_rev_8_21_14_0_10_44_10</name>
    <dbReference type="NCBI Taxonomy" id="1974606"/>
    <lineage>
        <taxon>Bacteria</taxon>
        <taxon>Candidatus Kaiseribacteriota</taxon>
    </lineage>
</organism>
<keyword evidence="1" id="KW-1133">Transmembrane helix</keyword>
<dbReference type="EMBL" id="PFBG01000020">
    <property type="protein sequence ID" value="PIR85910.1"/>
    <property type="molecule type" value="Genomic_DNA"/>
</dbReference>
<name>A0A2H0UHQ7_9BACT</name>
<sequence>MPRNFAELVDVFLSIISLIVPLIFSLALLVIIWKIIEAWVLNPGDQTKIDEGKQYALWGILVLVVMSGLWAIVGILRGSLFGV</sequence>
<evidence type="ECO:0000256" key="1">
    <source>
        <dbReference type="SAM" id="Phobius"/>
    </source>
</evidence>
<keyword evidence="1" id="KW-0472">Membrane</keyword>
<accession>A0A2H0UHQ7</accession>
<feature type="transmembrane region" description="Helical" evidence="1">
    <location>
        <begin position="56"/>
        <end position="76"/>
    </location>
</feature>
<proteinExistence type="predicted"/>
<comment type="caution">
    <text evidence="2">The sequence shown here is derived from an EMBL/GenBank/DDBJ whole genome shotgun (WGS) entry which is preliminary data.</text>
</comment>
<protein>
    <submittedName>
        <fullName evidence="2">Uncharacterized protein</fullName>
    </submittedName>
</protein>
<dbReference type="Proteomes" id="UP000229612">
    <property type="component" value="Unassembled WGS sequence"/>
</dbReference>
<gene>
    <name evidence="2" type="ORF">COU14_01965</name>
</gene>